<dbReference type="InterPro" id="IPR050406">
    <property type="entry name" value="FGGY_Carb_Kinase"/>
</dbReference>
<comment type="function">
    <text evidence="8">Catalyzes the phosphorylation of D-xylulose to D-xylulose 5-phosphate.</text>
</comment>
<accession>A0A1B2E323</accession>
<dbReference type="KEGG" id="pib:BBD41_18195"/>
<comment type="catalytic activity">
    <reaction evidence="8 10">
        <text>D-xylulose + ATP = D-xylulose 5-phosphate + ADP + H(+)</text>
        <dbReference type="Rhea" id="RHEA:10964"/>
        <dbReference type="ChEBI" id="CHEBI:15378"/>
        <dbReference type="ChEBI" id="CHEBI:17140"/>
        <dbReference type="ChEBI" id="CHEBI:30616"/>
        <dbReference type="ChEBI" id="CHEBI:57737"/>
        <dbReference type="ChEBI" id="CHEBI:456216"/>
        <dbReference type="EC" id="2.7.1.17"/>
    </reaction>
</comment>
<evidence type="ECO:0000256" key="3">
    <source>
        <dbReference type="ARBA" id="ARBA00022679"/>
    </source>
</evidence>
<proteinExistence type="inferred from homology"/>
<dbReference type="Gene3D" id="3.30.420.40">
    <property type="match status" value="2"/>
</dbReference>
<feature type="domain" description="Carbohydrate kinase FGGY N-terminal" evidence="11">
    <location>
        <begin position="3"/>
        <end position="246"/>
    </location>
</feature>
<evidence type="ECO:0000256" key="10">
    <source>
        <dbReference type="RuleBase" id="RU364073"/>
    </source>
</evidence>
<feature type="domain" description="Carbohydrate kinase FGGY C-terminal" evidence="12">
    <location>
        <begin position="256"/>
        <end position="441"/>
    </location>
</feature>
<evidence type="ECO:0000256" key="9">
    <source>
        <dbReference type="RuleBase" id="RU003733"/>
    </source>
</evidence>
<dbReference type="SUPFAM" id="SSF53067">
    <property type="entry name" value="Actin-like ATPase domain"/>
    <property type="match status" value="2"/>
</dbReference>
<keyword evidence="3 8" id="KW-0808">Transferase</keyword>
<dbReference type="InterPro" id="IPR018484">
    <property type="entry name" value="FGGY_N"/>
</dbReference>
<dbReference type="GO" id="GO:0042732">
    <property type="term" value="P:D-xylose metabolic process"/>
    <property type="evidence" value="ECO:0007669"/>
    <property type="project" value="UniProtKB-KW"/>
</dbReference>
<dbReference type="PROSITE" id="PS00445">
    <property type="entry name" value="FGGY_KINASES_2"/>
    <property type="match status" value="1"/>
</dbReference>
<comment type="similarity">
    <text evidence="1 8 9">Belongs to the FGGY kinase family.</text>
</comment>
<evidence type="ECO:0000259" key="11">
    <source>
        <dbReference type="Pfam" id="PF00370"/>
    </source>
</evidence>
<name>A0A1B2E323_9BACL</name>
<gene>
    <name evidence="8 10" type="primary">xylB</name>
    <name evidence="13" type="ORF">BBD41_18195</name>
</gene>
<feature type="site" description="Important for activity" evidence="8">
    <location>
        <position position="8"/>
    </location>
</feature>
<evidence type="ECO:0000256" key="8">
    <source>
        <dbReference type="HAMAP-Rule" id="MF_02220"/>
    </source>
</evidence>
<dbReference type="InterPro" id="IPR000577">
    <property type="entry name" value="Carb_kinase_FGGY"/>
</dbReference>
<evidence type="ECO:0000256" key="4">
    <source>
        <dbReference type="ARBA" id="ARBA00022741"/>
    </source>
</evidence>
<dbReference type="PIRSF" id="PIRSF000538">
    <property type="entry name" value="GlpK"/>
    <property type="match status" value="1"/>
</dbReference>
<reference evidence="13" key="1">
    <citation type="submission" date="2016-08" db="EMBL/GenBank/DDBJ databases">
        <title>Complete Genome Seqeunce of Paenibacillus sp. nov. IHBB 9852 from high altitute lake of Indian trans-Himalayas.</title>
        <authorList>
            <person name="Kiran S."/>
            <person name="Swarnkar M.K."/>
            <person name="Rana A."/>
            <person name="Tewari R."/>
            <person name="Gulati A."/>
        </authorList>
    </citation>
    <scope>NUCLEOTIDE SEQUENCE [LARGE SCALE GENOMIC DNA]</scope>
    <source>
        <strain evidence="13">IHBB 9852</strain>
    </source>
</reference>
<dbReference type="InterPro" id="IPR043129">
    <property type="entry name" value="ATPase_NBD"/>
</dbReference>
<dbReference type="Pfam" id="PF00370">
    <property type="entry name" value="FGGY_N"/>
    <property type="match status" value="1"/>
</dbReference>
<keyword evidence="5 8" id="KW-0418">Kinase</keyword>
<dbReference type="NCBIfam" id="TIGR01312">
    <property type="entry name" value="XylB"/>
    <property type="match status" value="1"/>
</dbReference>
<dbReference type="InterPro" id="IPR018483">
    <property type="entry name" value="Carb_kinase_FGGY_CS"/>
</dbReference>
<dbReference type="AlphaFoldDB" id="A0A1B2E323"/>
<keyword evidence="7 8" id="KW-0119">Carbohydrate metabolism</keyword>
<keyword evidence="4 8" id="KW-0547">Nucleotide-binding</keyword>
<dbReference type="EC" id="2.7.1.17" evidence="8 10"/>
<keyword evidence="2 8" id="KW-0859">Xylose metabolism</keyword>
<dbReference type="PROSITE" id="PS00933">
    <property type="entry name" value="FGGY_KINASES_1"/>
    <property type="match status" value="1"/>
</dbReference>
<feature type="binding site" evidence="8">
    <location>
        <begin position="81"/>
        <end position="82"/>
    </location>
    <ligand>
        <name>substrate</name>
    </ligand>
</feature>
<dbReference type="Pfam" id="PF02782">
    <property type="entry name" value="FGGY_C"/>
    <property type="match status" value="1"/>
</dbReference>
<organism evidence="13">
    <name type="scientific">Paenibacillus ihbetae</name>
    <dbReference type="NCBI Taxonomy" id="1870820"/>
    <lineage>
        <taxon>Bacteria</taxon>
        <taxon>Bacillati</taxon>
        <taxon>Bacillota</taxon>
        <taxon>Bacilli</taxon>
        <taxon>Bacillales</taxon>
        <taxon>Paenibacillaceae</taxon>
        <taxon>Paenibacillus</taxon>
    </lineage>
</organism>
<dbReference type="PANTHER" id="PTHR43095:SF5">
    <property type="entry name" value="XYLULOSE KINASE"/>
    <property type="match status" value="1"/>
</dbReference>
<dbReference type="InterPro" id="IPR018485">
    <property type="entry name" value="FGGY_C"/>
</dbReference>
<keyword evidence="6 8" id="KW-0067">ATP-binding</keyword>
<evidence type="ECO:0000256" key="1">
    <source>
        <dbReference type="ARBA" id="ARBA00009156"/>
    </source>
</evidence>
<protein>
    <recommendedName>
        <fullName evidence="8 10">Xylulose kinase</fullName>
        <shortName evidence="8 10">Xylulokinase</shortName>
        <ecNumber evidence="8 10">2.7.1.17</ecNumber>
    </recommendedName>
</protein>
<dbReference type="GO" id="GO:0005524">
    <property type="term" value="F:ATP binding"/>
    <property type="evidence" value="ECO:0007669"/>
    <property type="project" value="UniProtKB-UniRule"/>
</dbReference>
<evidence type="ECO:0000313" key="13">
    <source>
        <dbReference type="EMBL" id="ANY74349.1"/>
    </source>
</evidence>
<evidence type="ECO:0000256" key="6">
    <source>
        <dbReference type="ARBA" id="ARBA00022840"/>
    </source>
</evidence>
<dbReference type="PANTHER" id="PTHR43095">
    <property type="entry name" value="SUGAR KINASE"/>
    <property type="match status" value="1"/>
</dbReference>
<dbReference type="RefSeq" id="WP_099478411.1">
    <property type="nucleotide sequence ID" value="NZ_CP016809.1"/>
</dbReference>
<evidence type="ECO:0000256" key="5">
    <source>
        <dbReference type="ARBA" id="ARBA00022777"/>
    </source>
</evidence>
<dbReference type="HAMAP" id="MF_02220">
    <property type="entry name" value="XylB"/>
    <property type="match status" value="1"/>
</dbReference>
<evidence type="ECO:0000256" key="2">
    <source>
        <dbReference type="ARBA" id="ARBA00022629"/>
    </source>
</evidence>
<dbReference type="CDD" id="cd07808">
    <property type="entry name" value="ASKHA_NBD_FGGY_EcXK-like"/>
    <property type="match status" value="1"/>
</dbReference>
<feature type="active site" description="Proton acceptor" evidence="8">
    <location>
        <position position="239"/>
    </location>
</feature>
<dbReference type="GO" id="GO:0005998">
    <property type="term" value="P:xylulose catabolic process"/>
    <property type="evidence" value="ECO:0007669"/>
    <property type="project" value="UniProtKB-UniRule"/>
</dbReference>
<dbReference type="GO" id="GO:0004856">
    <property type="term" value="F:D-xylulokinase activity"/>
    <property type="evidence" value="ECO:0007669"/>
    <property type="project" value="UniProtKB-UniRule"/>
</dbReference>
<dbReference type="EMBL" id="CP016809">
    <property type="protein sequence ID" value="ANY74349.1"/>
    <property type="molecule type" value="Genomic_DNA"/>
</dbReference>
<dbReference type="InterPro" id="IPR006000">
    <property type="entry name" value="Xylulokinase"/>
</dbReference>
<sequence length="498" mass="54289">MSYVIGVDLGTSAVKTVLVDRSGNVVAEHSESYPLSQPKPGYSEQRPEDWVDKTLLSLRLLLEESKISASEVEGLSFSGQMHGLVLVDGNGAVLRPAILWNDTRTTAQCRRIEDTLQEKLLGIARNRALEGFTLPKILWVQENEPELLKQAALFLLPKDYVRYRLTGEYAMDYSDAAGTLLLDVAAKSWSTDILDAFDLPHSICPPLVESFDLCGTLLPEIARESGLLPETKVFAGGADNACGAIGAGILSEGQTMCSIGTSGVVLSYEERREVDFEGKVHFFNHSEKDAYYIMGVTLAAGYSLTWFKDTFAPDVSFDELLSGIGDIPAGSGGLLFTPYIVGERTPHPDADIRGSFIGMDAGHKLPHFARSVLEGITFSLRESIDILRASGKRIDRVISIGGGAKNEDWLQMQADVFNAEIVKLESEQGPAMGAAMLAAYGSGWFPSLQACAKEFLREARTYAPNPDTAQQYEKLFGLYQTVYGATRELGKGLAEFRG</sequence>
<evidence type="ECO:0000256" key="7">
    <source>
        <dbReference type="ARBA" id="ARBA00023277"/>
    </source>
</evidence>
<evidence type="ECO:0000259" key="12">
    <source>
        <dbReference type="Pfam" id="PF02782"/>
    </source>
</evidence>